<feature type="transmembrane region" description="Helical" evidence="1">
    <location>
        <begin position="305"/>
        <end position="328"/>
    </location>
</feature>
<dbReference type="Proteomes" id="UP001642540">
    <property type="component" value="Unassembled WGS sequence"/>
</dbReference>
<feature type="transmembrane region" description="Helical" evidence="1">
    <location>
        <begin position="86"/>
        <end position="108"/>
    </location>
</feature>
<organism evidence="2 3">
    <name type="scientific">Orchesella dallaii</name>
    <dbReference type="NCBI Taxonomy" id="48710"/>
    <lineage>
        <taxon>Eukaryota</taxon>
        <taxon>Metazoa</taxon>
        <taxon>Ecdysozoa</taxon>
        <taxon>Arthropoda</taxon>
        <taxon>Hexapoda</taxon>
        <taxon>Collembola</taxon>
        <taxon>Entomobryomorpha</taxon>
        <taxon>Entomobryoidea</taxon>
        <taxon>Orchesellidae</taxon>
        <taxon>Orchesellinae</taxon>
        <taxon>Orchesella</taxon>
    </lineage>
</organism>
<reference evidence="2 3" key="1">
    <citation type="submission" date="2024-08" db="EMBL/GenBank/DDBJ databases">
        <authorList>
            <person name="Cucini C."/>
            <person name="Frati F."/>
        </authorList>
    </citation>
    <scope>NUCLEOTIDE SEQUENCE [LARGE SCALE GENOMIC DNA]</scope>
</reference>
<protein>
    <submittedName>
        <fullName evidence="2">Uncharacterized protein</fullName>
    </submittedName>
</protein>
<evidence type="ECO:0000313" key="2">
    <source>
        <dbReference type="EMBL" id="CAL8140869.1"/>
    </source>
</evidence>
<keyword evidence="1" id="KW-0472">Membrane</keyword>
<feature type="transmembrane region" description="Helical" evidence="1">
    <location>
        <begin position="6"/>
        <end position="29"/>
    </location>
</feature>
<keyword evidence="1" id="KW-0812">Transmembrane</keyword>
<name>A0ABP1S1S6_9HEXA</name>
<accession>A0ABP1S1S6</accession>
<keyword evidence="3" id="KW-1185">Reference proteome</keyword>
<feature type="transmembrane region" description="Helical" evidence="1">
    <location>
        <begin position="148"/>
        <end position="174"/>
    </location>
</feature>
<sequence>MVESSLILLAYKLNQILDSLLFPAFFIYWDGKQEKWKLLEREKRIKLLPYLITSFGIVGILTNTCWIFTLATTFISPDILSLEQAILFAFLGLGIPTAVGCDILVLLYGNEIVTLTNWHLHLNDEPVKITKYSVSHDVLKTWRGETHWIGLLLLCVVTCYCILATVISVTIVFFSWDPLYLALTAASKILNVDASFVSTAEVVGLRYILSFAGIQAMFVNYRALFMTTCLVGVSTVAILKRMDAGNISSIMISEFKILHVSLAQIYGMGKYLFGGFLTIGFITLVVGPSVAVYSARVMANGFVTFVTSFFVFVLFFIICFSFDIGCSINERTVKMKQKWQKDLKEYSGLERKILRRQIRAYRALGLPVGSVGILDKEIKINYLHHILIHNVDLVLLIDNAV</sequence>
<feature type="transmembrane region" description="Helical" evidence="1">
    <location>
        <begin position="50"/>
        <end position="74"/>
    </location>
</feature>
<comment type="caution">
    <text evidence="2">The sequence shown here is derived from an EMBL/GenBank/DDBJ whole genome shotgun (WGS) entry which is preliminary data.</text>
</comment>
<keyword evidence="1" id="KW-1133">Transmembrane helix</keyword>
<feature type="transmembrane region" description="Helical" evidence="1">
    <location>
        <begin position="219"/>
        <end position="239"/>
    </location>
</feature>
<evidence type="ECO:0000313" key="3">
    <source>
        <dbReference type="Proteomes" id="UP001642540"/>
    </source>
</evidence>
<dbReference type="EMBL" id="CAXLJM020000141">
    <property type="protein sequence ID" value="CAL8140869.1"/>
    <property type="molecule type" value="Genomic_DNA"/>
</dbReference>
<evidence type="ECO:0000256" key="1">
    <source>
        <dbReference type="SAM" id="Phobius"/>
    </source>
</evidence>
<feature type="transmembrane region" description="Helical" evidence="1">
    <location>
        <begin position="271"/>
        <end position="293"/>
    </location>
</feature>
<gene>
    <name evidence="2" type="ORF">ODALV1_LOCUS28464</name>
</gene>
<proteinExistence type="predicted"/>